<name>A0A285MS52_9FLAO</name>
<protein>
    <submittedName>
        <fullName evidence="1">Uncharacterized protein</fullName>
    </submittedName>
</protein>
<accession>A0A285MS52</accession>
<reference evidence="2" key="1">
    <citation type="submission" date="2017-09" db="EMBL/GenBank/DDBJ databases">
        <authorList>
            <person name="Varghese N."/>
            <person name="Submissions S."/>
        </authorList>
    </citation>
    <scope>NUCLEOTIDE SEQUENCE [LARGE SCALE GENOMIC DNA]</scope>
    <source>
        <strain evidence="2">DSM 25885</strain>
    </source>
</reference>
<dbReference type="AlphaFoldDB" id="A0A285MS52"/>
<sequence>MLNEKSDKPCLHYSVDIASEDTRDVSRISQLLTPAQVELLNFCNPVDAPDLVKALKLVHNMALYHSDGLIDDPEKVALYWVKGLWECLEEIRG</sequence>
<keyword evidence="2" id="KW-1185">Reference proteome</keyword>
<gene>
    <name evidence="1" type="ORF">SAMN06265377_1839</name>
</gene>
<dbReference type="OrthoDB" id="960942at2"/>
<dbReference type="Proteomes" id="UP000219048">
    <property type="component" value="Unassembled WGS sequence"/>
</dbReference>
<organism evidence="1 2">
    <name type="scientific">Flagellimonas pacifica</name>
    <dbReference type="NCBI Taxonomy" id="1247520"/>
    <lineage>
        <taxon>Bacteria</taxon>
        <taxon>Pseudomonadati</taxon>
        <taxon>Bacteroidota</taxon>
        <taxon>Flavobacteriia</taxon>
        <taxon>Flavobacteriales</taxon>
        <taxon>Flavobacteriaceae</taxon>
        <taxon>Flagellimonas</taxon>
    </lineage>
</organism>
<proteinExistence type="predicted"/>
<evidence type="ECO:0000313" key="1">
    <source>
        <dbReference type="EMBL" id="SNZ00022.1"/>
    </source>
</evidence>
<dbReference type="RefSeq" id="WP_097045466.1">
    <property type="nucleotide sequence ID" value="NZ_OBEH01000002.1"/>
</dbReference>
<dbReference type="EMBL" id="OBEH01000002">
    <property type="protein sequence ID" value="SNZ00022.1"/>
    <property type="molecule type" value="Genomic_DNA"/>
</dbReference>
<evidence type="ECO:0000313" key="2">
    <source>
        <dbReference type="Proteomes" id="UP000219048"/>
    </source>
</evidence>